<keyword evidence="7" id="KW-0812">Transmembrane</keyword>
<dbReference type="Pfam" id="PF13379">
    <property type="entry name" value="NMT1_2"/>
    <property type="match status" value="1"/>
</dbReference>
<evidence type="ECO:0000256" key="3">
    <source>
        <dbReference type="ARBA" id="ARBA00022475"/>
    </source>
</evidence>
<dbReference type="NCBIfam" id="TIGR04126">
    <property type="entry name" value="PGF_CTERM"/>
    <property type="match status" value="1"/>
</dbReference>
<keyword evidence="6 7" id="KW-0472">Membrane</keyword>
<dbReference type="GO" id="GO:0030115">
    <property type="term" value="C:S-layer"/>
    <property type="evidence" value="ECO:0007669"/>
    <property type="project" value="UniProtKB-SubCell"/>
</dbReference>
<dbReference type="NCBIfam" id="TIGR01728">
    <property type="entry name" value="SsuA_fam"/>
    <property type="match status" value="1"/>
</dbReference>
<protein>
    <submittedName>
        <fullName evidence="9">Aliphatic sulfonate ABC transporter substrate-binding protein</fullName>
    </submittedName>
</protein>
<keyword evidence="4" id="KW-0997">Cell inner membrane</keyword>
<name>A0A7J2S2H1_9EURY</name>
<dbReference type="CDD" id="cd13553">
    <property type="entry name" value="PBP2_NrtA_CpmA_like"/>
    <property type="match status" value="1"/>
</dbReference>
<dbReference type="InterPro" id="IPR010067">
    <property type="entry name" value="ABC_SsuA_sub-bd"/>
</dbReference>
<gene>
    <name evidence="9" type="ORF">ENI32_03715</name>
</gene>
<evidence type="ECO:0000256" key="1">
    <source>
        <dbReference type="ARBA" id="ARBA00004308"/>
    </source>
</evidence>
<evidence type="ECO:0000256" key="6">
    <source>
        <dbReference type="ARBA" id="ARBA00023136"/>
    </source>
</evidence>
<dbReference type="SUPFAM" id="SSF53850">
    <property type="entry name" value="Periplasmic binding protein-like II"/>
    <property type="match status" value="1"/>
</dbReference>
<proteinExistence type="predicted"/>
<dbReference type="InterPro" id="IPR044527">
    <property type="entry name" value="NrtA/CpmA_ABC-bd_dom"/>
</dbReference>
<keyword evidence="7" id="KW-1133">Transmembrane helix</keyword>
<dbReference type="Proteomes" id="UP000885936">
    <property type="component" value="Unassembled WGS sequence"/>
</dbReference>
<dbReference type="GO" id="GO:0005886">
    <property type="term" value="C:plasma membrane"/>
    <property type="evidence" value="ECO:0007669"/>
    <property type="project" value="UniProtKB-SubCell"/>
</dbReference>
<dbReference type="AlphaFoldDB" id="A0A7J2S2H1"/>
<evidence type="ECO:0000256" key="7">
    <source>
        <dbReference type="SAM" id="Phobius"/>
    </source>
</evidence>
<evidence type="ECO:0000256" key="5">
    <source>
        <dbReference type="ARBA" id="ARBA00022729"/>
    </source>
</evidence>
<keyword evidence="5" id="KW-0732">Signal</keyword>
<dbReference type="EMBL" id="DRIE01000063">
    <property type="protein sequence ID" value="HEC56974.1"/>
    <property type="molecule type" value="Genomic_DNA"/>
</dbReference>
<evidence type="ECO:0000256" key="2">
    <source>
        <dbReference type="ARBA" id="ARBA00022448"/>
    </source>
</evidence>
<comment type="subcellular location">
    <subcellularLocation>
        <location evidence="1">Endomembrane system</location>
    </subcellularLocation>
</comment>
<dbReference type="Pfam" id="PF18204">
    <property type="entry name" value="PGF-CTERM"/>
    <property type="match status" value="1"/>
</dbReference>
<dbReference type="PANTHER" id="PTHR30024">
    <property type="entry name" value="ALIPHATIC SULFONATES-BINDING PROTEIN-RELATED"/>
    <property type="match status" value="1"/>
</dbReference>
<accession>A0A7J2S2H1</accession>
<evidence type="ECO:0000259" key="8">
    <source>
        <dbReference type="Pfam" id="PF18204"/>
    </source>
</evidence>
<reference evidence="9" key="1">
    <citation type="journal article" date="2020" name="mSystems">
        <title>Genome- and Community-Level Interaction Insights into Carbon Utilization and Element Cycling Functions of Hydrothermarchaeota in Hydrothermal Sediment.</title>
        <authorList>
            <person name="Zhou Z."/>
            <person name="Liu Y."/>
            <person name="Xu W."/>
            <person name="Pan J."/>
            <person name="Luo Z.H."/>
            <person name="Li M."/>
        </authorList>
    </citation>
    <scope>NUCLEOTIDE SEQUENCE [LARGE SCALE GENOMIC DNA]</scope>
    <source>
        <strain evidence="9">HyVt-386</strain>
    </source>
</reference>
<dbReference type="InterPro" id="IPR026371">
    <property type="entry name" value="PGF_CTERM"/>
</dbReference>
<evidence type="ECO:0000313" key="9">
    <source>
        <dbReference type="EMBL" id="HEC56974.1"/>
    </source>
</evidence>
<dbReference type="GO" id="GO:0042626">
    <property type="term" value="F:ATPase-coupled transmembrane transporter activity"/>
    <property type="evidence" value="ECO:0007669"/>
    <property type="project" value="InterPro"/>
</dbReference>
<dbReference type="Gene3D" id="3.40.190.10">
    <property type="entry name" value="Periplasmic binding protein-like II"/>
    <property type="match status" value="2"/>
</dbReference>
<evidence type="ECO:0000256" key="4">
    <source>
        <dbReference type="ARBA" id="ARBA00022519"/>
    </source>
</evidence>
<comment type="caution">
    <text evidence="9">The sequence shown here is derived from an EMBL/GenBank/DDBJ whole genome shotgun (WGS) entry which is preliminary data.</text>
</comment>
<dbReference type="PANTHER" id="PTHR30024:SF42">
    <property type="entry name" value="ALIPHATIC SULFONATES-BINDING PROTEIN-RELATED"/>
    <property type="match status" value="1"/>
</dbReference>
<keyword evidence="2" id="KW-0813">Transport</keyword>
<feature type="transmembrane region" description="Helical" evidence="7">
    <location>
        <begin position="348"/>
        <end position="367"/>
    </location>
</feature>
<keyword evidence="3" id="KW-1003">Cell membrane</keyword>
<sequence>MKFSLVVLVMVLSAMLCVLPQVCEAREIKELRIGYQPSTHQIAEMVAMEKGWWLEGLRKFGVEKVTDTEFPSGPPEMSAMMAGELDIAYVGTAPPITAIDKGLDAKIVAGVQNKGSALVLLPELATNYTSPEDLKGLKIATFPAGSIQYTILTKWLRENGLDPDKDVDIREMGPREAISAIEARAVDGVFLPAPSPTIIEMEGAGERVVQSGDMWPDHACCCLLVSGELIREHPELVEQIIRIHINATEYIKEHPDEAAEVFAKKTGFDLEKTKESLKRSDMVWIHDPHQQISSGIEYARVNYEMGLTDKLLTEEELYDTSFYDRIMGIEPTPSPSTTATPTSSPTPIPGFEAAFAITALFAVAYLIRR</sequence>
<organism evidence="9">
    <name type="scientific">Candidatus Syntropharchaeum butanivorans</name>
    <dbReference type="NCBI Taxonomy" id="1839936"/>
    <lineage>
        <taxon>Archaea</taxon>
        <taxon>Methanobacteriati</taxon>
        <taxon>Methanobacteriota</taxon>
        <taxon>Stenosarchaea group</taxon>
        <taxon>Methanomicrobia</taxon>
        <taxon>Methanosarcinales</taxon>
        <taxon>ANME-2 cluster</taxon>
        <taxon>Candidatus Syntropharchaeum</taxon>
    </lineage>
</organism>
<feature type="domain" description="PGF-CTERM archaeal protein-sorting signal" evidence="8">
    <location>
        <begin position="348"/>
        <end position="369"/>
    </location>
</feature>